<name>A0A7K1SF25_9BACT</name>
<accession>A0A7K1SF25</accession>
<dbReference type="RefSeq" id="WP_157586936.1">
    <property type="nucleotide sequence ID" value="NZ_WPIN01000007.1"/>
</dbReference>
<evidence type="ECO:0000313" key="2">
    <source>
        <dbReference type="EMBL" id="MVM32196.1"/>
    </source>
</evidence>
<protein>
    <recommendedName>
        <fullName evidence="1">HTH arsR-type domain-containing protein</fullName>
    </recommendedName>
</protein>
<dbReference type="InterPro" id="IPR036390">
    <property type="entry name" value="WH_DNA-bd_sf"/>
</dbReference>
<gene>
    <name evidence="2" type="ORF">GO755_19265</name>
</gene>
<dbReference type="GO" id="GO:0003700">
    <property type="term" value="F:DNA-binding transcription factor activity"/>
    <property type="evidence" value="ECO:0007669"/>
    <property type="project" value="InterPro"/>
</dbReference>
<reference evidence="2 3" key="1">
    <citation type="submission" date="2019-12" db="EMBL/GenBank/DDBJ databases">
        <title>Spirosoma sp. HMF4905 genome sequencing and assembly.</title>
        <authorList>
            <person name="Kang H."/>
            <person name="Cha I."/>
            <person name="Kim H."/>
            <person name="Joh K."/>
        </authorList>
    </citation>
    <scope>NUCLEOTIDE SEQUENCE [LARGE SCALE GENOMIC DNA]</scope>
    <source>
        <strain evidence="2 3">HMF4905</strain>
    </source>
</reference>
<evidence type="ECO:0000313" key="3">
    <source>
        <dbReference type="Proteomes" id="UP000436006"/>
    </source>
</evidence>
<comment type="caution">
    <text evidence="2">The sequence shown here is derived from an EMBL/GenBank/DDBJ whole genome shotgun (WGS) entry which is preliminary data.</text>
</comment>
<dbReference type="AlphaFoldDB" id="A0A7K1SF25"/>
<dbReference type="SMART" id="SM00418">
    <property type="entry name" value="HTH_ARSR"/>
    <property type="match status" value="1"/>
</dbReference>
<proteinExistence type="predicted"/>
<dbReference type="Gene3D" id="1.10.10.10">
    <property type="entry name" value="Winged helix-like DNA-binding domain superfamily/Winged helix DNA-binding domain"/>
    <property type="match status" value="1"/>
</dbReference>
<dbReference type="InterPro" id="IPR001845">
    <property type="entry name" value="HTH_ArsR_DNA-bd_dom"/>
</dbReference>
<dbReference type="PROSITE" id="PS50987">
    <property type="entry name" value="HTH_ARSR_2"/>
    <property type="match status" value="1"/>
</dbReference>
<dbReference type="EMBL" id="WPIN01000007">
    <property type="protein sequence ID" value="MVM32196.1"/>
    <property type="molecule type" value="Genomic_DNA"/>
</dbReference>
<sequence length="104" mass="11888">MEFFDQGEISRLASLMKAVGHPLRVQIVGILAQERLVSIPTLQNHLPSIDQFVLYSNLSFLHEKKILKKHRKGREIYYSLTDNMINDGIALFSLSKLVKPTIHS</sequence>
<feature type="domain" description="HTH arsR-type" evidence="1">
    <location>
        <begin position="4"/>
        <end position="104"/>
    </location>
</feature>
<dbReference type="InterPro" id="IPR036388">
    <property type="entry name" value="WH-like_DNA-bd_sf"/>
</dbReference>
<evidence type="ECO:0000259" key="1">
    <source>
        <dbReference type="PROSITE" id="PS50987"/>
    </source>
</evidence>
<dbReference type="Proteomes" id="UP000436006">
    <property type="component" value="Unassembled WGS sequence"/>
</dbReference>
<organism evidence="2 3">
    <name type="scientific">Spirosoma arboris</name>
    <dbReference type="NCBI Taxonomy" id="2682092"/>
    <lineage>
        <taxon>Bacteria</taxon>
        <taxon>Pseudomonadati</taxon>
        <taxon>Bacteroidota</taxon>
        <taxon>Cytophagia</taxon>
        <taxon>Cytophagales</taxon>
        <taxon>Cytophagaceae</taxon>
        <taxon>Spirosoma</taxon>
    </lineage>
</organism>
<keyword evidence="3" id="KW-1185">Reference proteome</keyword>
<dbReference type="SUPFAM" id="SSF46785">
    <property type="entry name" value="Winged helix' DNA-binding domain"/>
    <property type="match status" value="1"/>
</dbReference>